<dbReference type="Proteomes" id="UP000198809">
    <property type="component" value="Unassembled WGS sequence"/>
</dbReference>
<dbReference type="GO" id="GO:0016787">
    <property type="term" value="F:hydrolase activity"/>
    <property type="evidence" value="ECO:0007669"/>
    <property type="project" value="UniProtKB-KW"/>
</dbReference>
<keyword evidence="3" id="KW-0540">Nuclease</keyword>
<gene>
    <name evidence="8" type="ORF">KP014_28230</name>
    <name evidence="9" type="ORF">SAMN04487895_1274</name>
</gene>
<reference evidence="9 10" key="1">
    <citation type="submission" date="2016-10" db="EMBL/GenBank/DDBJ databases">
        <authorList>
            <person name="de Groot N.N."/>
        </authorList>
    </citation>
    <scope>NUCLEOTIDE SEQUENCE [LARGE SCALE GENOMIC DNA]</scope>
    <source>
        <strain evidence="9 10">CGMCC 1.10238</strain>
    </source>
</reference>
<keyword evidence="11" id="KW-1185">Reference proteome</keyword>
<organism evidence="9 10">
    <name type="scientific">Paenibacillus sophorae</name>
    <dbReference type="NCBI Taxonomy" id="1333845"/>
    <lineage>
        <taxon>Bacteria</taxon>
        <taxon>Bacillati</taxon>
        <taxon>Bacillota</taxon>
        <taxon>Bacilli</taxon>
        <taxon>Bacillales</taxon>
        <taxon>Paenibacillaceae</taxon>
        <taxon>Paenibacillus</taxon>
    </lineage>
</organism>
<evidence type="ECO:0000256" key="3">
    <source>
        <dbReference type="ARBA" id="ARBA00022722"/>
    </source>
</evidence>
<evidence type="ECO:0000256" key="1">
    <source>
        <dbReference type="ARBA" id="ARBA00006620"/>
    </source>
</evidence>
<dbReference type="RefSeq" id="WP_036597579.1">
    <property type="nucleotide sequence ID" value="NZ_FODH01000027.1"/>
</dbReference>
<dbReference type="InterPro" id="IPR038570">
    <property type="entry name" value="HicA_sf"/>
</dbReference>
<sequence>MKSYSSREVLQILRENGWYKVHSVGDHFQFKHPTIKGKVTITHPVKDVALHILKDIEKKTGLKF</sequence>
<evidence type="ECO:0000313" key="11">
    <source>
        <dbReference type="Proteomes" id="UP000683429"/>
    </source>
</evidence>
<accession>A0A1H8VR68</accession>
<dbReference type="GO" id="GO:0003729">
    <property type="term" value="F:mRNA binding"/>
    <property type="evidence" value="ECO:0007669"/>
    <property type="project" value="InterPro"/>
</dbReference>
<dbReference type="STRING" id="1333845.SAMN04487895_1274"/>
<evidence type="ECO:0000256" key="5">
    <source>
        <dbReference type="ARBA" id="ARBA00022801"/>
    </source>
</evidence>
<keyword evidence="5" id="KW-0378">Hydrolase</keyword>
<protein>
    <submittedName>
        <fullName evidence="9">Predicted RNA binding protein YcfA, dsRBD-like fold, HicA-like mRNA interferase family</fullName>
    </submittedName>
    <submittedName>
        <fullName evidence="8">Type II toxin-antitoxin system HicA family toxin</fullName>
    </submittedName>
</protein>
<comment type="similarity">
    <text evidence="1">Belongs to the HicA mRNA interferase family.</text>
</comment>
<dbReference type="EMBL" id="FODH01000027">
    <property type="protein sequence ID" value="SEP17824.1"/>
    <property type="molecule type" value="Genomic_DNA"/>
</dbReference>
<evidence type="ECO:0000256" key="2">
    <source>
        <dbReference type="ARBA" id="ARBA00022649"/>
    </source>
</evidence>
<keyword evidence="7" id="KW-0346">Stress response</keyword>
<keyword evidence="2" id="KW-1277">Toxin-antitoxin system</keyword>
<dbReference type="OrthoDB" id="9811409at2"/>
<keyword evidence="6" id="KW-0694">RNA-binding</keyword>
<keyword evidence="4" id="KW-0255">Endonuclease</keyword>
<dbReference type="Pfam" id="PF07927">
    <property type="entry name" value="HicA_toxin"/>
    <property type="match status" value="1"/>
</dbReference>
<evidence type="ECO:0000313" key="9">
    <source>
        <dbReference type="EMBL" id="SEP17824.1"/>
    </source>
</evidence>
<dbReference type="InterPro" id="IPR012933">
    <property type="entry name" value="HicA_mRNA_interferase"/>
</dbReference>
<dbReference type="AlphaFoldDB" id="A0A1H8VR68"/>
<dbReference type="GO" id="GO:0004519">
    <property type="term" value="F:endonuclease activity"/>
    <property type="evidence" value="ECO:0007669"/>
    <property type="project" value="UniProtKB-KW"/>
</dbReference>
<name>A0A1H8VR68_9BACL</name>
<evidence type="ECO:0000256" key="7">
    <source>
        <dbReference type="ARBA" id="ARBA00023016"/>
    </source>
</evidence>
<evidence type="ECO:0000313" key="8">
    <source>
        <dbReference type="EMBL" id="QWU15661.1"/>
    </source>
</evidence>
<evidence type="ECO:0000256" key="4">
    <source>
        <dbReference type="ARBA" id="ARBA00022759"/>
    </source>
</evidence>
<reference evidence="8 11" key="2">
    <citation type="submission" date="2021-06" db="EMBL/GenBank/DDBJ databases">
        <title>Whole genome sequence of Paenibacillus sophorae DSM23020 for comparative genomics.</title>
        <authorList>
            <person name="Kim M.-J."/>
            <person name="Lee G."/>
            <person name="Shin J.-H."/>
        </authorList>
    </citation>
    <scope>NUCLEOTIDE SEQUENCE [LARGE SCALE GENOMIC DNA]</scope>
    <source>
        <strain evidence="8 11">DSM 23020</strain>
    </source>
</reference>
<dbReference type="Proteomes" id="UP000683429">
    <property type="component" value="Chromosome"/>
</dbReference>
<proteinExistence type="inferred from homology"/>
<dbReference type="EMBL" id="CP076607">
    <property type="protein sequence ID" value="QWU15661.1"/>
    <property type="molecule type" value="Genomic_DNA"/>
</dbReference>
<dbReference type="Gene3D" id="3.30.920.30">
    <property type="entry name" value="Hypothetical protein"/>
    <property type="match status" value="1"/>
</dbReference>
<evidence type="ECO:0000313" key="10">
    <source>
        <dbReference type="Proteomes" id="UP000198809"/>
    </source>
</evidence>
<dbReference type="SUPFAM" id="SSF54786">
    <property type="entry name" value="YcfA/nrd intein domain"/>
    <property type="match status" value="1"/>
</dbReference>
<evidence type="ECO:0000256" key="6">
    <source>
        <dbReference type="ARBA" id="ARBA00022884"/>
    </source>
</evidence>